<dbReference type="AlphaFoldDB" id="V9E5D8"/>
<keyword evidence="2" id="KW-1185">Reference proteome</keyword>
<dbReference type="EMBL" id="ANIZ01003341">
    <property type="protein sequence ID" value="ETI34171.1"/>
    <property type="molecule type" value="Genomic_DNA"/>
</dbReference>
<evidence type="ECO:0000313" key="2">
    <source>
        <dbReference type="Proteomes" id="UP000018721"/>
    </source>
</evidence>
<comment type="caution">
    <text evidence="1">The sequence shown here is derived from an EMBL/GenBank/DDBJ whole genome shotgun (WGS) entry which is preliminary data.</text>
</comment>
<dbReference type="HOGENOM" id="CLU_2177708_0_0_1"/>
<gene>
    <name evidence="1" type="ORF">F443_19250</name>
</gene>
<protein>
    <submittedName>
        <fullName evidence="1">Uncharacterized protein</fullName>
    </submittedName>
</protein>
<accession>V9E5D8</accession>
<dbReference type="Proteomes" id="UP000018721">
    <property type="component" value="Unassembled WGS sequence"/>
</dbReference>
<sequence>AMGLLMPPRVELPTLPRALAMELPMPPRVELPTLPRALTRELAMLQQELPLVARQVELVMPPRVLLGAQAPPQLPVVVALPRELCVVRRTSIRYVSTGSCLSRVRIALKK</sequence>
<evidence type="ECO:0000313" key="1">
    <source>
        <dbReference type="EMBL" id="ETI34171.1"/>
    </source>
</evidence>
<organism evidence="1 2">
    <name type="scientific">Phytophthora nicotianae P1569</name>
    <dbReference type="NCBI Taxonomy" id="1317065"/>
    <lineage>
        <taxon>Eukaryota</taxon>
        <taxon>Sar</taxon>
        <taxon>Stramenopiles</taxon>
        <taxon>Oomycota</taxon>
        <taxon>Peronosporomycetes</taxon>
        <taxon>Peronosporales</taxon>
        <taxon>Peronosporaceae</taxon>
        <taxon>Phytophthora</taxon>
    </lineage>
</organism>
<reference evidence="1 2" key="1">
    <citation type="submission" date="2013-11" db="EMBL/GenBank/DDBJ databases">
        <title>The Genome Sequence of Phytophthora parasitica P1569.</title>
        <authorList>
            <consortium name="The Broad Institute Genomics Platform"/>
            <person name="Russ C."/>
            <person name="Tyler B."/>
            <person name="Panabieres F."/>
            <person name="Shan W."/>
            <person name="Tripathy S."/>
            <person name="Grunwald N."/>
            <person name="Machado M."/>
            <person name="Johnson C.S."/>
            <person name="Arredondo F."/>
            <person name="Hong C."/>
            <person name="Coffey M."/>
            <person name="Young S.K."/>
            <person name="Zeng Q."/>
            <person name="Gargeya S."/>
            <person name="Fitzgerald M."/>
            <person name="Abouelleil A."/>
            <person name="Alvarado L."/>
            <person name="Chapman S.B."/>
            <person name="Gainer-Dewar J."/>
            <person name="Goldberg J."/>
            <person name="Griggs A."/>
            <person name="Gujja S."/>
            <person name="Hansen M."/>
            <person name="Howarth C."/>
            <person name="Imamovic A."/>
            <person name="Ireland A."/>
            <person name="Larimer J."/>
            <person name="McCowan C."/>
            <person name="Murphy C."/>
            <person name="Pearson M."/>
            <person name="Poon T.W."/>
            <person name="Priest M."/>
            <person name="Roberts A."/>
            <person name="Saif S."/>
            <person name="Shea T."/>
            <person name="Sykes S."/>
            <person name="Wortman J."/>
            <person name="Nusbaum C."/>
            <person name="Birren B."/>
        </authorList>
    </citation>
    <scope>NUCLEOTIDE SEQUENCE [LARGE SCALE GENOMIC DNA]</scope>
    <source>
        <strain evidence="1 2">P1569</strain>
    </source>
</reference>
<proteinExistence type="predicted"/>
<feature type="non-terminal residue" evidence="1">
    <location>
        <position position="1"/>
    </location>
</feature>
<name>V9E5D8_PHYNI</name>